<protein>
    <submittedName>
        <fullName evidence="2">Uncharacterized protein</fullName>
    </submittedName>
</protein>
<dbReference type="Proteomes" id="UP001302494">
    <property type="component" value="Chromosome"/>
</dbReference>
<evidence type="ECO:0000313" key="3">
    <source>
        <dbReference type="Proteomes" id="UP001302494"/>
    </source>
</evidence>
<dbReference type="AlphaFoldDB" id="A0AA96GJP7"/>
<sequence length="101" mass="11699">MQEEVLWFHLHLGSRPNRWALQVLVGLKINDVTNSRLRVTFNNRKKTTLDGKNGIEKTSSFTNTNVTWPERPKGFNPKVQSEKVDLPQWEKVAVWVGKDGR</sequence>
<dbReference type="RefSeq" id="WP_312745397.1">
    <property type="nucleotide sequence ID" value="NZ_CP116968.1"/>
</dbReference>
<organism evidence="2 3">
    <name type="scientific">Candidatus Nitrospira neomarina</name>
    <dbReference type="NCBI Taxonomy" id="3020899"/>
    <lineage>
        <taxon>Bacteria</taxon>
        <taxon>Pseudomonadati</taxon>
        <taxon>Nitrospirota</taxon>
        <taxon>Nitrospiria</taxon>
        <taxon>Nitrospirales</taxon>
        <taxon>Nitrospiraceae</taxon>
        <taxon>Nitrospira</taxon>
    </lineage>
</organism>
<keyword evidence="3" id="KW-1185">Reference proteome</keyword>
<dbReference type="EMBL" id="CP116968">
    <property type="protein sequence ID" value="WNM62222.1"/>
    <property type="molecule type" value="Genomic_DNA"/>
</dbReference>
<feature type="region of interest" description="Disordered" evidence="1">
    <location>
        <begin position="50"/>
        <end position="80"/>
    </location>
</feature>
<name>A0AA96GJP7_9BACT</name>
<accession>A0AA96GJP7</accession>
<evidence type="ECO:0000256" key="1">
    <source>
        <dbReference type="SAM" id="MobiDB-lite"/>
    </source>
</evidence>
<dbReference type="KEGG" id="nneo:PQG83_00320"/>
<gene>
    <name evidence="2" type="ORF">PQG83_00320</name>
</gene>
<reference evidence="2 3" key="1">
    <citation type="submission" date="2023-01" db="EMBL/GenBank/DDBJ databases">
        <title>Cultivation and genomic characterization of new, ubiquitous marine nitrite-oxidizing bacteria from the Nitrospirales.</title>
        <authorList>
            <person name="Mueller A.J."/>
            <person name="Daebeler A."/>
            <person name="Herbold C.W."/>
            <person name="Kirkegaard R.H."/>
            <person name="Daims H."/>
        </authorList>
    </citation>
    <scope>NUCLEOTIDE SEQUENCE [LARGE SCALE GENOMIC DNA]</scope>
    <source>
        <strain evidence="2 3">DK</strain>
    </source>
</reference>
<evidence type="ECO:0000313" key="2">
    <source>
        <dbReference type="EMBL" id="WNM62222.1"/>
    </source>
</evidence>
<feature type="compositionally biased region" description="Polar residues" evidence="1">
    <location>
        <begin position="56"/>
        <end position="67"/>
    </location>
</feature>
<proteinExistence type="predicted"/>